<dbReference type="SUPFAM" id="SSF55874">
    <property type="entry name" value="ATPase domain of HSP90 chaperone/DNA topoisomerase II/histidine kinase"/>
    <property type="match status" value="1"/>
</dbReference>
<dbReference type="SUPFAM" id="SSF47384">
    <property type="entry name" value="Homodimeric domain of signal transducing histidine kinase"/>
    <property type="match status" value="1"/>
</dbReference>
<evidence type="ECO:0000256" key="11">
    <source>
        <dbReference type="SAM" id="Phobius"/>
    </source>
</evidence>
<dbReference type="EMBL" id="SMKZ01000113">
    <property type="protein sequence ID" value="TDD94267.1"/>
    <property type="molecule type" value="Genomic_DNA"/>
</dbReference>
<evidence type="ECO:0000256" key="5">
    <source>
        <dbReference type="ARBA" id="ARBA00022679"/>
    </source>
</evidence>
<feature type="domain" description="HAMP" evidence="13">
    <location>
        <begin position="201"/>
        <end position="253"/>
    </location>
</feature>
<dbReference type="GO" id="GO:0000155">
    <property type="term" value="F:phosphorelay sensor kinase activity"/>
    <property type="evidence" value="ECO:0007669"/>
    <property type="project" value="InterPro"/>
</dbReference>
<gene>
    <name evidence="14" type="ORF">E1269_31925</name>
</gene>
<evidence type="ECO:0000259" key="12">
    <source>
        <dbReference type="PROSITE" id="PS50109"/>
    </source>
</evidence>
<dbReference type="InterPro" id="IPR003594">
    <property type="entry name" value="HATPase_dom"/>
</dbReference>
<dbReference type="Gene3D" id="6.10.340.10">
    <property type="match status" value="1"/>
</dbReference>
<dbReference type="SMART" id="SM00387">
    <property type="entry name" value="HATPase_c"/>
    <property type="match status" value="1"/>
</dbReference>
<keyword evidence="10 11" id="KW-0472">Membrane</keyword>
<evidence type="ECO:0000256" key="8">
    <source>
        <dbReference type="ARBA" id="ARBA00022989"/>
    </source>
</evidence>
<keyword evidence="7 14" id="KW-0418">Kinase</keyword>
<keyword evidence="9" id="KW-0902">Two-component regulatory system</keyword>
<dbReference type="Pfam" id="PF00672">
    <property type="entry name" value="HAMP"/>
    <property type="match status" value="1"/>
</dbReference>
<organism evidence="14 15">
    <name type="scientific">Jiangella asiatica</name>
    <dbReference type="NCBI Taxonomy" id="2530372"/>
    <lineage>
        <taxon>Bacteria</taxon>
        <taxon>Bacillati</taxon>
        <taxon>Actinomycetota</taxon>
        <taxon>Actinomycetes</taxon>
        <taxon>Jiangellales</taxon>
        <taxon>Jiangellaceae</taxon>
        <taxon>Jiangella</taxon>
    </lineage>
</organism>
<dbReference type="InterPro" id="IPR003660">
    <property type="entry name" value="HAMP_dom"/>
</dbReference>
<comment type="caution">
    <text evidence="14">The sequence shown here is derived from an EMBL/GenBank/DDBJ whole genome shotgun (WGS) entry which is preliminary data.</text>
</comment>
<evidence type="ECO:0000256" key="2">
    <source>
        <dbReference type="ARBA" id="ARBA00004236"/>
    </source>
</evidence>
<dbReference type="RefSeq" id="WP_131902279.1">
    <property type="nucleotide sequence ID" value="NZ_SMKZ01000113.1"/>
</dbReference>
<keyword evidence="15" id="KW-1185">Reference proteome</keyword>
<dbReference type="PRINTS" id="PR00344">
    <property type="entry name" value="BCTRLSENSOR"/>
</dbReference>
<dbReference type="InterPro" id="IPR036097">
    <property type="entry name" value="HisK_dim/P_sf"/>
</dbReference>
<dbReference type="SMART" id="SM00304">
    <property type="entry name" value="HAMP"/>
    <property type="match status" value="1"/>
</dbReference>
<feature type="transmembrane region" description="Helical" evidence="11">
    <location>
        <begin position="12"/>
        <end position="33"/>
    </location>
</feature>
<dbReference type="PANTHER" id="PTHR45436">
    <property type="entry name" value="SENSOR HISTIDINE KINASE YKOH"/>
    <property type="match status" value="1"/>
</dbReference>
<reference evidence="14 15" key="1">
    <citation type="submission" date="2019-03" db="EMBL/GenBank/DDBJ databases">
        <title>Draft genome sequences of novel Actinobacteria.</title>
        <authorList>
            <person name="Sahin N."/>
            <person name="Ay H."/>
            <person name="Saygin H."/>
        </authorList>
    </citation>
    <scope>NUCLEOTIDE SEQUENCE [LARGE SCALE GENOMIC DNA]</scope>
    <source>
        <strain evidence="14 15">5K138</strain>
    </source>
</reference>
<name>A0A4V2YYR9_9ACTN</name>
<dbReference type="InParanoid" id="A0A4V2YYR9"/>
<feature type="domain" description="Histidine kinase" evidence="12">
    <location>
        <begin position="261"/>
        <end position="469"/>
    </location>
</feature>
<keyword evidence="8 11" id="KW-1133">Transmembrane helix</keyword>
<evidence type="ECO:0000256" key="6">
    <source>
        <dbReference type="ARBA" id="ARBA00022692"/>
    </source>
</evidence>
<dbReference type="Pfam" id="PF02518">
    <property type="entry name" value="HATPase_c"/>
    <property type="match status" value="1"/>
</dbReference>
<dbReference type="Pfam" id="PF00512">
    <property type="entry name" value="HisKA"/>
    <property type="match status" value="1"/>
</dbReference>
<sequence>MRVRVAVRTRVLAAVLGVAAVGMLVAGVTSFLVQRERVDSSIDDRLAQEVEELREFASTGIDPETGASFTTVSRFLEVVLQRNVPDRNEGLLAMVDGRVAWWPAVDVGMRLHEDDEFVATVEDQGGGTRVRPRTTRTEDLGSLRYAAVPVTVPGDEAAGLYVIGYSRDLEQAGVVDAYQTFAVVALASLAVVGAVGWAVAGRLLRPISALRDTAQRINDTDLSGRIPVTGTDDISALARTFNAMLDRLEVAFAGQRDALDDAGHELRTPITIIRGHLELMDSADPADVAEVRGLVLDELDRMHRMVDDLVMLAKAKRPDFVHPRPVELDRLVDDVIDKASALADRQWRVDARTSATVDLDQQRITQALLQLISNAVKFTEPGDTIAVGAQLAGGEARLWVRDTGIGIAPEDAERIFDRFTRGDVGRGVDGSGLGLAIVSAIAEAHRGRVTVDSRLGGGAVFVISLPLAGADVTDDLVEEKEA</sequence>
<evidence type="ECO:0000256" key="1">
    <source>
        <dbReference type="ARBA" id="ARBA00000085"/>
    </source>
</evidence>
<evidence type="ECO:0000259" key="13">
    <source>
        <dbReference type="PROSITE" id="PS50885"/>
    </source>
</evidence>
<evidence type="ECO:0000256" key="9">
    <source>
        <dbReference type="ARBA" id="ARBA00023012"/>
    </source>
</evidence>
<dbReference type="EC" id="2.7.13.3" evidence="3"/>
<dbReference type="CDD" id="cd06225">
    <property type="entry name" value="HAMP"/>
    <property type="match status" value="1"/>
</dbReference>
<dbReference type="FunFam" id="3.30.565.10:FF:000006">
    <property type="entry name" value="Sensor histidine kinase WalK"/>
    <property type="match status" value="1"/>
</dbReference>
<evidence type="ECO:0000313" key="14">
    <source>
        <dbReference type="EMBL" id="TDD94267.1"/>
    </source>
</evidence>
<evidence type="ECO:0000256" key="3">
    <source>
        <dbReference type="ARBA" id="ARBA00012438"/>
    </source>
</evidence>
<evidence type="ECO:0000256" key="7">
    <source>
        <dbReference type="ARBA" id="ARBA00022777"/>
    </source>
</evidence>
<dbReference type="Gene3D" id="1.10.287.130">
    <property type="match status" value="1"/>
</dbReference>
<keyword evidence="4" id="KW-0597">Phosphoprotein</keyword>
<dbReference type="Gene3D" id="3.30.565.10">
    <property type="entry name" value="Histidine kinase-like ATPase, C-terminal domain"/>
    <property type="match status" value="1"/>
</dbReference>
<evidence type="ECO:0000256" key="10">
    <source>
        <dbReference type="ARBA" id="ARBA00023136"/>
    </source>
</evidence>
<dbReference type="InterPro" id="IPR005467">
    <property type="entry name" value="His_kinase_dom"/>
</dbReference>
<dbReference type="PROSITE" id="PS50885">
    <property type="entry name" value="HAMP"/>
    <property type="match status" value="1"/>
</dbReference>
<protein>
    <recommendedName>
        <fullName evidence="3">histidine kinase</fullName>
        <ecNumber evidence="3">2.7.13.3</ecNumber>
    </recommendedName>
</protein>
<evidence type="ECO:0000256" key="4">
    <source>
        <dbReference type="ARBA" id="ARBA00022553"/>
    </source>
</evidence>
<dbReference type="InterPro" id="IPR036890">
    <property type="entry name" value="HATPase_C_sf"/>
</dbReference>
<dbReference type="PROSITE" id="PS50109">
    <property type="entry name" value="HIS_KIN"/>
    <property type="match status" value="1"/>
</dbReference>
<keyword evidence="6 11" id="KW-0812">Transmembrane</keyword>
<dbReference type="PANTHER" id="PTHR45436:SF5">
    <property type="entry name" value="SENSOR HISTIDINE KINASE TRCS"/>
    <property type="match status" value="1"/>
</dbReference>
<dbReference type="AlphaFoldDB" id="A0A4V2YYR9"/>
<proteinExistence type="predicted"/>
<evidence type="ECO:0000313" key="15">
    <source>
        <dbReference type="Proteomes" id="UP000294739"/>
    </source>
</evidence>
<keyword evidence="5" id="KW-0808">Transferase</keyword>
<comment type="catalytic activity">
    <reaction evidence="1">
        <text>ATP + protein L-histidine = ADP + protein N-phospho-L-histidine.</text>
        <dbReference type="EC" id="2.7.13.3"/>
    </reaction>
</comment>
<dbReference type="SMART" id="SM00388">
    <property type="entry name" value="HisKA"/>
    <property type="match status" value="1"/>
</dbReference>
<dbReference type="InterPro" id="IPR003661">
    <property type="entry name" value="HisK_dim/P_dom"/>
</dbReference>
<dbReference type="InterPro" id="IPR050428">
    <property type="entry name" value="TCS_sensor_his_kinase"/>
</dbReference>
<dbReference type="InterPro" id="IPR004358">
    <property type="entry name" value="Sig_transdc_His_kin-like_C"/>
</dbReference>
<dbReference type="Proteomes" id="UP000294739">
    <property type="component" value="Unassembled WGS sequence"/>
</dbReference>
<dbReference type="SUPFAM" id="SSF158472">
    <property type="entry name" value="HAMP domain-like"/>
    <property type="match status" value="1"/>
</dbReference>
<dbReference type="GO" id="GO:0005886">
    <property type="term" value="C:plasma membrane"/>
    <property type="evidence" value="ECO:0007669"/>
    <property type="project" value="UniProtKB-SubCell"/>
</dbReference>
<comment type="subcellular location">
    <subcellularLocation>
        <location evidence="2">Cell membrane</location>
    </subcellularLocation>
</comment>
<dbReference type="OrthoDB" id="9786919at2"/>
<dbReference type="CDD" id="cd00082">
    <property type="entry name" value="HisKA"/>
    <property type="match status" value="1"/>
</dbReference>
<accession>A0A4V2YYR9</accession>